<dbReference type="SUPFAM" id="SSF51735">
    <property type="entry name" value="NAD(P)-binding Rossmann-fold domains"/>
    <property type="match status" value="1"/>
</dbReference>
<accession>W7HJN2</accession>
<dbReference type="PANTHER" id="PTHR43477:SF1">
    <property type="entry name" value="DIHYDROANTICAPSIN 7-DEHYDROGENASE"/>
    <property type="match status" value="1"/>
</dbReference>
<reference evidence="4 5" key="1">
    <citation type="submission" date="2013-05" db="EMBL/GenBank/DDBJ databases">
        <title>Drechslerella stenobrocha genome reveals carnivorous origination and mechanical trapping mechanism of predatory fungi.</title>
        <authorList>
            <person name="Liu X."/>
            <person name="Zhang W."/>
            <person name="Liu K."/>
        </authorList>
    </citation>
    <scope>NUCLEOTIDE SEQUENCE [LARGE SCALE GENOMIC DNA]</scope>
    <source>
        <strain evidence="4 5">248</strain>
    </source>
</reference>
<keyword evidence="5" id="KW-1185">Reference proteome</keyword>
<evidence type="ECO:0000256" key="2">
    <source>
        <dbReference type="ARBA" id="ARBA00022857"/>
    </source>
</evidence>
<protein>
    <submittedName>
        <fullName evidence="4">Uncharacterized protein</fullName>
    </submittedName>
</protein>
<evidence type="ECO:0000313" key="4">
    <source>
        <dbReference type="EMBL" id="EWC44151.1"/>
    </source>
</evidence>
<gene>
    <name evidence="4" type="ORF">DRE_06976</name>
</gene>
<organism evidence="4 5">
    <name type="scientific">Drechslerella stenobrocha 248</name>
    <dbReference type="NCBI Taxonomy" id="1043628"/>
    <lineage>
        <taxon>Eukaryota</taxon>
        <taxon>Fungi</taxon>
        <taxon>Dikarya</taxon>
        <taxon>Ascomycota</taxon>
        <taxon>Pezizomycotina</taxon>
        <taxon>Orbiliomycetes</taxon>
        <taxon>Orbiliales</taxon>
        <taxon>Orbiliaceae</taxon>
        <taxon>Drechslerella</taxon>
    </lineage>
</organism>
<evidence type="ECO:0000256" key="1">
    <source>
        <dbReference type="ARBA" id="ARBA00006484"/>
    </source>
</evidence>
<dbReference type="Pfam" id="PF23441">
    <property type="entry name" value="SDR"/>
    <property type="match status" value="1"/>
</dbReference>
<dbReference type="PANTHER" id="PTHR43477">
    <property type="entry name" value="DIHYDROANTICAPSIN 7-DEHYDROGENASE"/>
    <property type="match status" value="1"/>
</dbReference>
<dbReference type="Proteomes" id="UP000024837">
    <property type="component" value="Unassembled WGS sequence"/>
</dbReference>
<evidence type="ECO:0000256" key="3">
    <source>
        <dbReference type="ARBA" id="ARBA00023002"/>
    </source>
</evidence>
<sequence>MPQKYLNKLEGTRVLVVGGTSGIGFCVAEASIEHGATVIVASSRQESIDRTIARITASYPEAAGRISGKTCNLASDDLEDQIIALYEFATNNGADKLDHVAVTAGDALNLTPISQVTLDITTRISRVRLVGSLLLTKHAPTYLNVSFKSSITFTSGVNGAKPGDGWAAVAPFATAIEGLGRGAAKDIKPIRVNVVSPGAVKTELFANFGDEAKQAAIVERYAKQTLTGHIGTPEDLAEAYLHMMKNWFVTGALTQIDGGYLLL</sequence>
<dbReference type="EMBL" id="KI966445">
    <property type="protein sequence ID" value="EWC44151.1"/>
    <property type="molecule type" value="Genomic_DNA"/>
</dbReference>
<dbReference type="InterPro" id="IPR051122">
    <property type="entry name" value="SDR_DHRS6-like"/>
</dbReference>
<dbReference type="InterPro" id="IPR057571">
    <property type="entry name" value="SDR_PhqE-like"/>
</dbReference>
<dbReference type="InterPro" id="IPR002347">
    <property type="entry name" value="SDR_fam"/>
</dbReference>
<keyword evidence="3" id="KW-0560">Oxidoreductase</keyword>
<evidence type="ECO:0000313" key="5">
    <source>
        <dbReference type="Proteomes" id="UP000024837"/>
    </source>
</evidence>
<dbReference type="InterPro" id="IPR036291">
    <property type="entry name" value="NAD(P)-bd_dom_sf"/>
</dbReference>
<dbReference type="PRINTS" id="PR00081">
    <property type="entry name" value="GDHRDH"/>
</dbReference>
<dbReference type="Gene3D" id="3.40.50.720">
    <property type="entry name" value="NAD(P)-binding Rossmann-like Domain"/>
    <property type="match status" value="1"/>
</dbReference>
<keyword evidence="2" id="KW-0521">NADP</keyword>
<name>W7HJN2_9PEZI</name>
<dbReference type="HOGENOM" id="CLU_010194_15_2_1"/>
<dbReference type="GO" id="GO:0016491">
    <property type="term" value="F:oxidoreductase activity"/>
    <property type="evidence" value="ECO:0007669"/>
    <property type="project" value="UniProtKB-KW"/>
</dbReference>
<dbReference type="OrthoDB" id="294295at2759"/>
<comment type="similarity">
    <text evidence="1">Belongs to the short-chain dehydrogenases/reductases (SDR) family.</text>
</comment>
<proteinExistence type="inferred from homology"/>
<dbReference type="AlphaFoldDB" id="W7HJN2"/>
<dbReference type="CDD" id="cd05233">
    <property type="entry name" value="SDR_c"/>
    <property type="match status" value="1"/>
</dbReference>